<feature type="region of interest" description="Disordered" evidence="1">
    <location>
        <begin position="16"/>
        <end position="36"/>
    </location>
</feature>
<evidence type="ECO:0000256" key="1">
    <source>
        <dbReference type="SAM" id="MobiDB-lite"/>
    </source>
</evidence>
<dbReference type="EMBL" id="LVWD01000004">
    <property type="protein sequence ID" value="OAD43260.1"/>
    <property type="molecule type" value="Genomic_DNA"/>
</dbReference>
<reference evidence="3 4" key="1">
    <citation type="submission" date="2016-02" db="EMBL/GenBank/DDBJ databases">
        <title>Draft genome sequence of Hydrogenophaga sp. LPB0072.</title>
        <authorList>
            <person name="Shin S.-K."/>
            <person name="Yi H."/>
        </authorList>
    </citation>
    <scope>NUCLEOTIDE SEQUENCE [LARGE SCALE GENOMIC DNA]</scope>
    <source>
        <strain evidence="3 4">LPB0072</strain>
    </source>
</reference>
<accession>A0A162Z2J9</accession>
<dbReference type="Proteomes" id="UP000185657">
    <property type="component" value="Unassembled WGS sequence"/>
</dbReference>
<gene>
    <name evidence="2" type="ORF">LPB072_19250</name>
    <name evidence="3" type="ORF">LPB72_05300</name>
</gene>
<sequence>MHLHLDLNLDSSTDFEDLAANSGPAPLDNHPSQGDRSMDAWPGWVHGTARNLTQIVRDLQCSVVVAVHTLAGGPAEDNGFAIIGLEMLATEQRTRLPRPSHFLEASQRLLTTLSRPAGTKAEMGLQQPQLWVARVCRSDAGMNSAEVRLNSSLVGSQMSSRTQEVLWMAQRHQSHRNFREAQTCFDTLRRKGADDRHDHELQLGLYRLIESLQTSDREARPSPWEVRSLAKVYVEREVGQARLMPLLFTPMSS</sequence>
<evidence type="ECO:0000313" key="5">
    <source>
        <dbReference type="Proteomes" id="UP000185680"/>
    </source>
</evidence>
<dbReference type="RefSeq" id="WP_066086831.1">
    <property type="nucleotide sequence ID" value="NZ_CP017476.1"/>
</dbReference>
<reference evidence="2 5" key="2">
    <citation type="submission" date="2016-10" db="EMBL/GenBank/DDBJ databases">
        <title>Hydorgenophaga sp. LPB0072 isolated from gastropod.</title>
        <authorList>
            <person name="Kim E."/>
            <person name="Yi H."/>
        </authorList>
    </citation>
    <scope>NUCLEOTIDE SEQUENCE [LARGE SCALE GENOMIC DNA]</scope>
    <source>
        <strain evidence="2 5">LPB0072</strain>
    </source>
</reference>
<dbReference type="EMBL" id="CP017476">
    <property type="protein sequence ID" value="AOW14643.1"/>
    <property type="molecule type" value="Genomic_DNA"/>
</dbReference>
<dbReference type="AlphaFoldDB" id="A0A162Z2J9"/>
<name>A0A162Z2J9_9BURK</name>
<evidence type="ECO:0000313" key="4">
    <source>
        <dbReference type="Proteomes" id="UP000185657"/>
    </source>
</evidence>
<proteinExistence type="predicted"/>
<protein>
    <submittedName>
        <fullName evidence="2">Uncharacterized protein</fullName>
    </submittedName>
</protein>
<evidence type="ECO:0000313" key="2">
    <source>
        <dbReference type="EMBL" id="AOW14643.1"/>
    </source>
</evidence>
<dbReference type="Proteomes" id="UP000185680">
    <property type="component" value="Chromosome"/>
</dbReference>
<keyword evidence="4" id="KW-1185">Reference proteome</keyword>
<dbReference type="KEGG" id="hyl:LPB072_19250"/>
<evidence type="ECO:0000313" key="3">
    <source>
        <dbReference type="EMBL" id="OAD43260.1"/>
    </source>
</evidence>
<organism evidence="2 5">
    <name type="scientific">Hydrogenophaga crassostreae</name>
    <dbReference type="NCBI Taxonomy" id="1763535"/>
    <lineage>
        <taxon>Bacteria</taxon>
        <taxon>Pseudomonadati</taxon>
        <taxon>Pseudomonadota</taxon>
        <taxon>Betaproteobacteria</taxon>
        <taxon>Burkholderiales</taxon>
        <taxon>Comamonadaceae</taxon>
        <taxon>Hydrogenophaga</taxon>
    </lineage>
</organism>